<reference evidence="3 4" key="1">
    <citation type="journal article" date="2018" name="Nat. Ecol. Evol.">
        <title>Genomic signatures of mitonuclear coevolution across populations of Tigriopus californicus.</title>
        <authorList>
            <person name="Barreto F.S."/>
            <person name="Watson E.T."/>
            <person name="Lima T.G."/>
            <person name="Willett C.S."/>
            <person name="Edmands S."/>
            <person name="Li W."/>
            <person name="Burton R.S."/>
        </authorList>
    </citation>
    <scope>NUCLEOTIDE SEQUENCE [LARGE SCALE GENOMIC DNA]</scope>
    <source>
        <strain evidence="3 4">San Diego</strain>
    </source>
</reference>
<protein>
    <recommendedName>
        <fullName evidence="2">OCIA domain-containing protein</fullName>
    </recommendedName>
</protein>
<dbReference type="GO" id="GO:0005768">
    <property type="term" value="C:endosome"/>
    <property type="evidence" value="ECO:0007669"/>
    <property type="project" value="TreeGrafter"/>
</dbReference>
<feature type="compositionally biased region" description="Low complexity" evidence="1">
    <location>
        <begin position="104"/>
        <end position="118"/>
    </location>
</feature>
<dbReference type="InterPro" id="IPR009764">
    <property type="entry name" value="OCIA_dom"/>
</dbReference>
<feature type="domain" description="OCIA" evidence="2">
    <location>
        <begin position="2"/>
        <end position="59"/>
    </location>
</feature>
<dbReference type="Pfam" id="PF07051">
    <property type="entry name" value="OCIA"/>
    <property type="match status" value="1"/>
</dbReference>
<dbReference type="PANTHER" id="PTHR13336:SF3">
    <property type="entry name" value="OCIA DOMAIN-CONTAINING PROTEIN 1"/>
    <property type="match status" value="1"/>
</dbReference>
<organism evidence="3 4">
    <name type="scientific">Tigriopus californicus</name>
    <name type="common">Marine copepod</name>
    <dbReference type="NCBI Taxonomy" id="6832"/>
    <lineage>
        <taxon>Eukaryota</taxon>
        <taxon>Metazoa</taxon>
        <taxon>Ecdysozoa</taxon>
        <taxon>Arthropoda</taxon>
        <taxon>Crustacea</taxon>
        <taxon>Multicrustacea</taxon>
        <taxon>Hexanauplia</taxon>
        <taxon>Copepoda</taxon>
        <taxon>Harpacticoida</taxon>
        <taxon>Harpacticidae</taxon>
        <taxon>Tigriopus</taxon>
    </lineage>
</organism>
<dbReference type="OMA" id="XSPSSAP"/>
<dbReference type="AlphaFoldDB" id="A0A553N7R5"/>
<dbReference type="InterPro" id="IPR040187">
    <property type="entry name" value="OCAD1/2"/>
</dbReference>
<keyword evidence="4" id="KW-1185">Reference proteome</keyword>
<accession>A0A553N7R5</accession>
<evidence type="ECO:0000313" key="4">
    <source>
        <dbReference type="Proteomes" id="UP000318571"/>
    </source>
</evidence>
<gene>
    <name evidence="3" type="ORF">TCAL_02153</name>
</gene>
<proteinExistence type="predicted"/>
<sequence length="155" mass="16196">MNRGLPGGAVGAALAVMAVKSGRLTPHPTYGAIPKAVGMGLLGFFSGRFSYANVCVDRVLHQAPESVLAQRIRKQRGITSPYDDETAPGSLGGSSMAPEGSGYPSSRSDFPSSRASPALSNLPASVPSALPESDPNYAPPSKMRRKNKYGDDVFD</sequence>
<feature type="region of interest" description="Disordered" evidence="1">
    <location>
        <begin position="71"/>
        <end position="155"/>
    </location>
</feature>
<evidence type="ECO:0000256" key="1">
    <source>
        <dbReference type="SAM" id="MobiDB-lite"/>
    </source>
</evidence>
<evidence type="ECO:0000313" key="3">
    <source>
        <dbReference type="EMBL" id="TRY61450.1"/>
    </source>
</evidence>
<dbReference type="Proteomes" id="UP000318571">
    <property type="component" value="Chromosome 8"/>
</dbReference>
<evidence type="ECO:0000259" key="2">
    <source>
        <dbReference type="Pfam" id="PF07051"/>
    </source>
</evidence>
<dbReference type="EMBL" id="VCGU01000459">
    <property type="protein sequence ID" value="TRY61450.1"/>
    <property type="molecule type" value="Genomic_DNA"/>
</dbReference>
<comment type="caution">
    <text evidence="3">The sequence shown here is derived from an EMBL/GenBank/DDBJ whole genome shotgun (WGS) entry which is preliminary data.</text>
</comment>
<dbReference type="PANTHER" id="PTHR13336">
    <property type="entry name" value="OVARIAN CARCINOMA IMMUNOREACTIVE ANTIGEN"/>
    <property type="match status" value="1"/>
</dbReference>
<name>A0A553N7R5_TIGCA</name>